<proteinExistence type="predicted"/>
<evidence type="ECO:0000256" key="5">
    <source>
        <dbReference type="SAM" id="Phobius"/>
    </source>
</evidence>
<evidence type="ECO:0000256" key="3">
    <source>
        <dbReference type="ARBA" id="ARBA00022737"/>
    </source>
</evidence>
<sequence length="531" mass="60550">IDGRSSTYCPNEWCVCDIYLERNRANCSSQNLLSADIGMSKHVEILDLSNNFLSTLDEHSFSDLKHLQTLNLSNNSIHTIDIDTFSKLKRLEHLILSKNRLESFDNRIIEKLNRLVTLDLSENKFMDLRNAVLLKSRSVETLDLQNSQITHLYASLFQRMTNLKTINLSNNLLITLNISPFLQLNRLKFVNLNGNKLICDGNMQTTLRWMQNRRISVLIENCSIKSESMFERMRMEPALEAVNASTPSPVTTQKSSSKTHWKFHKKSPQLDMQLCPLNDTERACDLYESCMGNFSSFIKTSSLKKGSVQADDAMHQSSIQSTRVSFVVGLCIGLLFGASIMFVITSIAQMFTKKNSIRLRRRNAMRDKNRNRGSNMSSTLSTDVPIIDVIDEPITDTRRTRRQQRGARSHQNRQLVRSNSIPFLTRIFERPARRRQLYRSLNQNATNLVRRLSQSRLALNLSRHVANMTTQQSPSAPPSADTTHLMENRSTEINAGVRSELHASDGENFIVSVPRSETPPPPYGDIIENKN</sequence>
<dbReference type="Pfam" id="PF13855">
    <property type="entry name" value="LRR_8"/>
    <property type="match status" value="2"/>
</dbReference>
<reference evidence="6" key="1">
    <citation type="submission" date="2022-07" db="EMBL/GenBank/DDBJ databases">
        <authorList>
            <person name="Trinca V."/>
            <person name="Uliana J.V.C."/>
            <person name="Torres T.T."/>
            <person name="Ward R.J."/>
            <person name="Monesi N."/>
        </authorList>
    </citation>
    <scope>NUCLEOTIDE SEQUENCE</scope>
    <source>
        <strain evidence="6">HSMRA1968</strain>
        <tissue evidence="6">Whole embryos</tissue>
    </source>
</reference>
<feature type="compositionally biased region" description="Basic residues" evidence="4">
    <location>
        <begin position="399"/>
        <end position="411"/>
    </location>
</feature>
<protein>
    <submittedName>
        <fullName evidence="6">Slit like 3 protein</fullName>
    </submittedName>
</protein>
<dbReference type="EMBL" id="WJQU01003562">
    <property type="protein sequence ID" value="KAJ6623910.1"/>
    <property type="molecule type" value="Genomic_DNA"/>
</dbReference>
<dbReference type="PANTHER" id="PTHR24369:SF210">
    <property type="entry name" value="CHAOPTIN-RELATED"/>
    <property type="match status" value="1"/>
</dbReference>
<feature type="transmembrane region" description="Helical" evidence="5">
    <location>
        <begin position="326"/>
        <end position="352"/>
    </location>
</feature>
<dbReference type="InterPro" id="IPR032675">
    <property type="entry name" value="LRR_dom_sf"/>
</dbReference>
<evidence type="ECO:0000313" key="6">
    <source>
        <dbReference type="EMBL" id="KAJ6623910.1"/>
    </source>
</evidence>
<dbReference type="AlphaFoldDB" id="A0A9Q0MI62"/>
<organism evidence="6 7">
    <name type="scientific">Pseudolycoriella hygida</name>
    <dbReference type="NCBI Taxonomy" id="35572"/>
    <lineage>
        <taxon>Eukaryota</taxon>
        <taxon>Metazoa</taxon>
        <taxon>Ecdysozoa</taxon>
        <taxon>Arthropoda</taxon>
        <taxon>Hexapoda</taxon>
        <taxon>Insecta</taxon>
        <taxon>Pterygota</taxon>
        <taxon>Neoptera</taxon>
        <taxon>Endopterygota</taxon>
        <taxon>Diptera</taxon>
        <taxon>Nematocera</taxon>
        <taxon>Sciaroidea</taxon>
        <taxon>Sciaridae</taxon>
        <taxon>Pseudolycoriella</taxon>
    </lineage>
</organism>
<evidence type="ECO:0000256" key="4">
    <source>
        <dbReference type="SAM" id="MobiDB-lite"/>
    </source>
</evidence>
<accession>A0A9Q0MI62</accession>
<keyword evidence="5" id="KW-0812">Transmembrane</keyword>
<keyword evidence="2" id="KW-0732">Signal</keyword>
<dbReference type="SUPFAM" id="SSF52058">
    <property type="entry name" value="L domain-like"/>
    <property type="match status" value="1"/>
</dbReference>
<keyword evidence="5" id="KW-1133">Transmembrane helix</keyword>
<dbReference type="InterPro" id="IPR003591">
    <property type="entry name" value="Leu-rich_rpt_typical-subtyp"/>
</dbReference>
<dbReference type="Gene3D" id="3.80.10.10">
    <property type="entry name" value="Ribonuclease Inhibitor"/>
    <property type="match status" value="2"/>
</dbReference>
<evidence type="ECO:0000256" key="2">
    <source>
        <dbReference type="ARBA" id="ARBA00022729"/>
    </source>
</evidence>
<dbReference type="Proteomes" id="UP001151699">
    <property type="component" value="Unassembled WGS sequence"/>
</dbReference>
<dbReference type="OrthoDB" id="7783855at2759"/>
<keyword evidence="1" id="KW-0433">Leucine-rich repeat</keyword>
<dbReference type="InterPro" id="IPR001611">
    <property type="entry name" value="Leu-rich_rpt"/>
</dbReference>
<evidence type="ECO:0000256" key="1">
    <source>
        <dbReference type="ARBA" id="ARBA00022614"/>
    </source>
</evidence>
<dbReference type="PROSITE" id="PS51450">
    <property type="entry name" value="LRR"/>
    <property type="match status" value="2"/>
</dbReference>
<gene>
    <name evidence="6" type="primary">Slit3_2</name>
    <name evidence="6" type="ORF">Bhyg_17371</name>
</gene>
<dbReference type="PANTHER" id="PTHR24369">
    <property type="entry name" value="ANTIGEN BSP, PUTATIVE-RELATED"/>
    <property type="match status" value="1"/>
</dbReference>
<name>A0A9Q0MI62_9DIPT</name>
<keyword evidence="3" id="KW-0677">Repeat</keyword>
<dbReference type="InterPro" id="IPR050541">
    <property type="entry name" value="LRR_TM_domain-containing"/>
</dbReference>
<dbReference type="SMART" id="SM00369">
    <property type="entry name" value="LRR_TYP"/>
    <property type="match status" value="6"/>
</dbReference>
<comment type="caution">
    <text evidence="6">The sequence shown here is derived from an EMBL/GenBank/DDBJ whole genome shotgun (WGS) entry which is preliminary data.</text>
</comment>
<dbReference type="GO" id="GO:0005886">
    <property type="term" value="C:plasma membrane"/>
    <property type="evidence" value="ECO:0007669"/>
    <property type="project" value="TreeGrafter"/>
</dbReference>
<evidence type="ECO:0000313" key="7">
    <source>
        <dbReference type="Proteomes" id="UP001151699"/>
    </source>
</evidence>
<feature type="non-terminal residue" evidence="6">
    <location>
        <position position="531"/>
    </location>
</feature>
<feature type="region of interest" description="Disordered" evidence="4">
    <location>
        <begin position="395"/>
        <end position="415"/>
    </location>
</feature>
<keyword evidence="7" id="KW-1185">Reference proteome</keyword>
<keyword evidence="5" id="KW-0472">Membrane</keyword>
<dbReference type="Pfam" id="PF00560">
    <property type="entry name" value="LRR_1"/>
    <property type="match status" value="1"/>
</dbReference>
<feature type="non-terminal residue" evidence="6">
    <location>
        <position position="1"/>
    </location>
</feature>
<feature type="region of interest" description="Disordered" evidence="4">
    <location>
        <begin position="509"/>
        <end position="531"/>
    </location>
</feature>